<evidence type="ECO:0000256" key="2">
    <source>
        <dbReference type="ARBA" id="ARBA00022857"/>
    </source>
</evidence>
<dbReference type="FunFam" id="3.20.20.100:FF:000002">
    <property type="entry name" value="2,5-diketo-D-gluconic acid reductase A"/>
    <property type="match status" value="1"/>
</dbReference>
<dbReference type="InterPro" id="IPR036812">
    <property type="entry name" value="NAD(P)_OxRdtase_dom_sf"/>
</dbReference>
<evidence type="ECO:0000313" key="9">
    <source>
        <dbReference type="Proteomes" id="UP000535437"/>
    </source>
</evidence>
<sequence>MTETTLVPHRTLNDGTTLPELGLGTYQLRGTAGAESIAAGIRSGYRLLDTAYNYENEGAVGAGIVASGIPRDELRVTSKLPGRYHRHDQAVEAVEESLYRAGLDHFDLYLIHWPNPKQDTYVEAWQTLIELRERGLLRSIGVSNFLPEHLTRLTEETGVTPSVNQIEIHPWFPQDEDIAWNHEHGIAVEAWSPVGRNSQLQQDPVVTKIAEELGRSPVQVILRWHLTRGTIPLPKSADLTRQRENLALYDFELTQEQLGRIAALAREDGRLKGQDPAVYEEF</sequence>
<name>A0A7Z0GMF0_9MICC</name>
<dbReference type="InterPro" id="IPR018170">
    <property type="entry name" value="Aldo/ket_reductase_CS"/>
</dbReference>
<dbReference type="SUPFAM" id="SSF51430">
    <property type="entry name" value="NAD(P)-linked oxidoreductase"/>
    <property type="match status" value="1"/>
</dbReference>
<feature type="site" description="Lowers pKa of active site Tyr" evidence="6">
    <location>
        <position position="79"/>
    </location>
</feature>
<keyword evidence="2" id="KW-0521">NADP</keyword>
<accession>A0A7Z0GMF0</accession>
<dbReference type="InterPro" id="IPR023210">
    <property type="entry name" value="NADP_OxRdtase_dom"/>
</dbReference>
<dbReference type="GO" id="GO:0016616">
    <property type="term" value="F:oxidoreductase activity, acting on the CH-OH group of donors, NAD or NADP as acceptor"/>
    <property type="evidence" value="ECO:0007669"/>
    <property type="project" value="UniProtKB-ARBA"/>
</dbReference>
<dbReference type="Gene3D" id="3.20.20.100">
    <property type="entry name" value="NADP-dependent oxidoreductase domain"/>
    <property type="match status" value="1"/>
</dbReference>
<keyword evidence="3" id="KW-0560">Oxidoreductase</keyword>
<evidence type="ECO:0000256" key="6">
    <source>
        <dbReference type="PIRSR" id="PIRSR000097-3"/>
    </source>
</evidence>
<feature type="domain" description="NADP-dependent oxidoreductase" evidence="7">
    <location>
        <begin position="21"/>
        <end position="264"/>
    </location>
</feature>
<feature type="active site" description="Proton donor" evidence="4">
    <location>
        <position position="54"/>
    </location>
</feature>
<dbReference type="EMBL" id="JACCFY010000001">
    <property type="protein sequence ID" value="NYJ78674.1"/>
    <property type="molecule type" value="Genomic_DNA"/>
</dbReference>
<dbReference type="RefSeq" id="WP_179541984.1">
    <property type="nucleotide sequence ID" value="NZ_BAAALL010000005.1"/>
</dbReference>
<protein>
    <submittedName>
        <fullName evidence="8">Diketogulonate reductase-like aldo/keto reductase</fullName>
    </submittedName>
</protein>
<dbReference type="PIRSF" id="PIRSF000097">
    <property type="entry name" value="AKR"/>
    <property type="match status" value="1"/>
</dbReference>
<evidence type="ECO:0000256" key="1">
    <source>
        <dbReference type="ARBA" id="ARBA00007905"/>
    </source>
</evidence>
<evidence type="ECO:0000256" key="4">
    <source>
        <dbReference type="PIRSR" id="PIRSR000097-1"/>
    </source>
</evidence>
<dbReference type="PRINTS" id="PR00069">
    <property type="entry name" value="ALDKETRDTASE"/>
</dbReference>
<comment type="caution">
    <text evidence="8">The sequence shown here is derived from an EMBL/GenBank/DDBJ whole genome shotgun (WGS) entry which is preliminary data.</text>
</comment>
<dbReference type="PROSITE" id="PS00798">
    <property type="entry name" value="ALDOKETO_REDUCTASE_1"/>
    <property type="match status" value="1"/>
</dbReference>
<reference evidence="8 9" key="1">
    <citation type="submission" date="2020-07" db="EMBL/GenBank/DDBJ databases">
        <title>Sequencing the genomes of 1000 actinobacteria strains.</title>
        <authorList>
            <person name="Klenk H.-P."/>
        </authorList>
    </citation>
    <scope>NUCLEOTIDE SEQUENCE [LARGE SCALE GENOMIC DNA]</scope>
    <source>
        <strain evidence="8 9">DSM 15475</strain>
    </source>
</reference>
<evidence type="ECO:0000259" key="7">
    <source>
        <dbReference type="Pfam" id="PF00248"/>
    </source>
</evidence>
<proteinExistence type="inferred from homology"/>
<dbReference type="PANTHER" id="PTHR43827">
    <property type="entry name" value="2,5-DIKETO-D-GLUCONIC ACID REDUCTASE"/>
    <property type="match status" value="1"/>
</dbReference>
<gene>
    <name evidence="8" type="ORF">HNR09_002085</name>
</gene>
<comment type="similarity">
    <text evidence="1">Belongs to the aldo/keto reductase family.</text>
</comment>
<dbReference type="InterPro" id="IPR020471">
    <property type="entry name" value="AKR"/>
</dbReference>
<dbReference type="PANTHER" id="PTHR43827:SF3">
    <property type="entry name" value="NADP-DEPENDENT OXIDOREDUCTASE DOMAIN-CONTAINING PROTEIN"/>
    <property type="match status" value="1"/>
</dbReference>
<keyword evidence="9" id="KW-1185">Reference proteome</keyword>
<dbReference type="AlphaFoldDB" id="A0A7Z0GMF0"/>
<dbReference type="CDD" id="cd19132">
    <property type="entry name" value="AKR_AKR5D1_E1"/>
    <property type="match status" value="1"/>
</dbReference>
<feature type="binding site" evidence="5">
    <location>
        <position position="112"/>
    </location>
    <ligand>
        <name>substrate</name>
    </ligand>
</feature>
<evidence type="ECO:0000313" key="8">
    <source>
        <dbReference type="EMBL" id="NYJ78674.1"/>
    </source>
</evidence>
<evidence type="ECO:0000256" key="5">
    <source>
        <dbReference type="PIRSR" id="PIRSR000097-2"/>
    </source>
</evidence>
<dbReference type="Pfam" id="PF00248">
    <property type="entry name" value="Aldo_ket_red"/>
    <property type="match status" value="1"/>
</dbReference>
<organism evidence="8 9">
    <name type="scientific">Nesterenkonia xinjiangensis</name>
    <dbReference type="NCBI Taxonomy" id="225327"/>
    <lineage>
        <taxon>Bacteria</taxon>
        <taxon>Bacillati</taxon>
        <taxon>Actinomycetota</taxon>
        <taxon>Actinomycetes</taxon>
        <taxon>Micrococcales</taxon>
        <taxon>Micrococcaceae</taxon>
        <taxon>Nesterenkonia</taxon>
    </lineage>
</organism>
<evidence type="ECO:0000256" key="3">
    <source>
        <dbReference type="ARBA" id="ARBA00023002"/>
    </source>
</evidence>
<dbReference type="Proteomes" id="UP000535437">
    <property type="component" value="Unassembled WGS sequence"/>
</dbReference>
<dbReference type="PROSITE" id="PS00063">
    <property type="entry name" value="ALDOKETO_REDUCTASE_3"/>
    <property type="match status" value="1"/>
</dbReference>